<dbReference type="RefSeq" id="WP_055683598.1">
    <property type="nucleotide sequence ID" value="NZ_CANMUL010000002.1"/>
</dbReference>
<keyword evidence="2" id="KW-1185">Reference proteome</keyword>
<dbReference type="Proteomes" id="UP000048908">
    <property type="component" value="Unassembled WGS sequence"/>
</dbReference>
<sequence length="47" mass="5208">MTNSVAALLAVLIVVLIGADWALNDADALTFLGRKLVELIEYMAFWR</sequence>
<dbReference type="STRING" id="282197.SAMN04488517_103123"/>
<reference evidence="1 2" key="1">
    <citation type="submission" date="2015-07" db="EMBL/GenBank/DDBJ databases">
        <authorList>
            <person name="Noorani M."/>
        </authorList>
    </citation>
    <scope>NUCLEOTIDE SEQUENCE [LARGE SCALE GENOMIC DNA]</scope>
    <source>
        <strain evidence="1 2">CECT 5088</strain>
    </source>
</reference>
<evidence type="ECO:0000313" key="1">
    <source>
        <dbReference type="EMBL" id="CTQ34221.1"/>
    </source>
</evidence>
<protein>
    <submittedName>
        <fullName evidence="1">Uncharacterized protein</fullName>
    </submittedName>
</protein>
<evidence type="ECO:0000313" key="2">
    <source>
        <dbReference type="Proteomes" id="UP000048908"/>
    </source>
</evidence>
<accession>A0A0M6XVD5</accession>
<dbReference type="AlphaFoldDB" id="A0A0M6XVD5"/>
<dbReference type="EMBL" id="CXPG01000021">
    <property type="protein sequence ID" value="CTQ34221.1"/>
    <property type="molecule type" value="Genomic_DNA"/>
</dbReference>
<gene>
    <name evidence="1" type="ORF">JAN5088_03014</name>
</gene>
<organism evidence="1 2">
    <name type="scientific">Jannaschia rubra</name>
    <dbReference type="NCBI Taxonomy" id="282197"/>
    <lineage>
        <taxon>Bacteria</taxon>
        <taxon>Pseudomonadati</taxon>
        <taxon>Pseudomonadota</taxon>
        <taxon>Alphaproteobacteria</taxon>
        <taxon>Rhodobacterales</taxon>
        <taxon>Roseobacteraceae</taxon>
        <taxon>Jannaschia</taxon>
    </lineage>
</organism>
<proteinExistence type="predicted"/>
<name>A0A0M6XVD5_9RHOB</name>